<accession>A0A423W1H7</accession>
<sequence>MLRGDAHHNGTLDIILLTPENFKLKTPCSGGSNTENKALAPCRTQTFIQEPARDGNINVILPDQTTDAKTSRRDHKQRMEEKIRAIEQRFSQ</sequence>
<name>A0A423W1H7_CYTCH</name>
<dbReference type="AlphaFoldDB" id="A0A423W1H7"/>
<dbReference type="EMBL" id="LJZO01000018">
    <property type="protein sequence ID" value="ROV97050.1"/>
    <property type="molecule type" value="Genomic_DNA"/>
</dbReference>
<proteinExistence type="predicted"/>
<evidence type="ECO:0000313" key="2">
    <source>
        <dbReference type="Proteomes" id="UP000284375"/>
    </source>
</evidence>
<comment type="caution">
    <text evidence="1">The sequence shown here is derived from an EMBL/GenBank/DDBJ whole genome shotgun (WGS) entry which is preliminary data.</text>
</comment>
<keyword evidence="2" id="KW-1185">Reference proteome</keyword>
<protein>
    <submittedName>
        <fullName evidence="1">Uncharacterized protein</fullName>
    </submittedName>
</protein>
<reference evidence="1 2" key="1">
    <citation type="submission" date="2015-09" db="EMBL/GenBank/DDBJ databases">
        <title>Host preference determinants of Valsa canker pathogens revealed by comparative genomics.</title>
        <authorList>
            <person name="Yin Z."/>
            <person name="Huang L."/>
        </authorList>
    </citation>
    <scope>NUCLEOTIDE SEQUENCE [LARGE SCALE GENOMIC DNA]</scope>
    <source>
        <strain evidence="1 2">YSFL</strain>
    </source>
</reference>
<organism evidence="1 2">
    <name type="scientific">Cytospora chrysosperma</name>
    <name type="common">Cytospora canker fungus</name>
    <name type="synonym">Sphaeria chrysosperma</name>
    <dbReference type="NCBI Taxonomy" id="252740"/>
    <lineage>
        <taxon>Eukaryota</taxon>
        <taxon>Fungi</taxon>
        <taxon>Dikarya</taxon>
        <taxon>Ascomycota</taxon>
        <taxon>Pezizomycotina</taxon>
        <taxon>Sordariomycetes</taxon>
        <taxon>Sordariomycetidae</taxon>
        <taxon>Diaporthales</taxon>
        <taxon>Cytosporaceae</taxon>
        <taxon>Cytospora</taxon>
    </lineage>
</organism>
<dbReference type="OrthoDB" id="5233287at2759"/>
<evidence type="ECO:0000313" key="1">
    <source>
        <dbReference type="EMBL" id="ROV97050.1"/>
    </source>
</evidence>
<gene>
    <name evidence="1" type="ORF">VSDG_04196</name>
</gene>
<dbReference type="Proteomes" id="UP000284375">
    <property type="component" value="Unassembled WGS sequence"/>
</dbReference>